<accession>A0A841YIR4</accession>
<sequence>MSDHKRFEHSQTTSFVITQSKWSYYVELIRNANLQEEKLVIHVFVGGYLRKVIGTCLLFNEALNTFLCNDIVIRADEIVSVELLEEVENDVAAKF</sequence>
<name>A0A841YIR4_9LIST</name>
<dbReference type="AlphaFoldDB" id="A0A841YIR4"/>
<dbReference type="RefSeq" id="WP_185363560.1">
    <property type="nucleotide sequence ID" value="NZ_JAARPY010000020.1"/>
</dbReference>
<evidence type="ECO:0008006" key="3">
    <source>
        <dbReference type="Google" id="ProtNLM"/>
    </source>
</evidence>
<gene>
    <name evidence="1" type="ORF">HB844_13775</name>
</gene>
<dbReference type="Proteomes" id="UP000571128">
    <property type="component" value="Unassembled WGS sequence"/>
</dbReference>
<dbReference type="EMBL" id="JAARPY010000020">
    <property type="protein sequence ID" value="MBC1399928.1"/>
    <property type="molecule type" value="Genomic_DNA"/>
</dbReference>
<organism evidence="1 2">
    <name type="scientific">Listeria fleischmannii</name>
    <dbReference type="NCBI Taxonomy" id="1069827"/>
    <lineage>
        <taxon>Bacteria</taxon>
        <taxon>Bacillati</taxon>
        <taxon>Bacillota</taxon>
        <taxon>Bacilli</taxon>
        <taxon>Bacillales</taxon>
        <taxon>Listeriaceae</taxon>
        <taxon>Listeria</taxon>
    </lineage>
</organism>
<evidence type="ECO:0000313" key="1">
    <source>
        <dbReference type="EMBL" id="MBC1399928.1"/>
    </source>
</evidence>
<reference evidence="1 2" key="1">
    <citation type="submission" date="2020-03" db="EMBL/GenBank/DDBJ databases">
        <title>Soil Listeria distribution.</title>
        <authorList>
            <person name="Liao J."/>
            <person name="Wiedmann M."/>
        </authorList>
    </citation>
    <scope>NUCLEOTIDE SEQUENCE [LARGE SCALE GENOMIC DNA]</scope>
    <source>
        <strain evidence="1 2">FSL L7-1645</strain>
    </source>
</reference>
<comment type="caution">
    <text evidence="1">The sequence shown here is derived from an EMBL/GenBank/DDBJ whole genome shotgun (WGS) entry which is preliminary data.</text>
</comment>
<proteinExistence type="predicted"/>
<protein>
    <recommendedName>
        <fullName evidence="3">YolD-like protein</fullName>
    </recommendedName>
</protein>
<evidence type="ECO:0000313" key="2">
    <source>
        <dbReference type="Proteomes" id="UP000571128"/>
    </source>
</evidence>